<dbReference type="SUPFAM" id="SSF56672">
    <property type="entry name" value="DNA/RNA polymerases"/>
    <property type="match status" value="1"/>
</dbReference>
<dbReference type="Gene3D" id="1.20.120.920">
    <property type="entry name" value="CRISPR-associated endonuclease Cas1, C-terminal domain"/>
    <property type="match status" value="1"/>
</dbReference>
<dbReference type="HAMAP" id="MF_01470">
    <property type="entry name" value="Cas1"/>
    <property type="match status" value="1"/>
</dbReference>
<dbReference type="GO" id="GO:0003677">
    <property type="term" value="F:DNA binding"/>
    <property type="evidence" value="ECO:0007669"/>
    <property type="project" value="UniProtKB-KW"/>
</dbReference>
<dbReference type="PANTHER" id="PTHR34353:SF2">
    <property type="entry name" value="CRISPR-ASSOCIATED ENDONUCLEASE CAS1 1"/>
    <property type="match status" value="1"/>
</dbReference>
<dbReference type="KEGG" id="taut:V4D30_01765"/>
<dbReference type="InterPro" id="IPR042206">
    <property type="entry name" value="CRISPR-assoc_Cas1_C"/>
</dbReference>
<dbReference type="InterPro" id="IPR002729">
    <property type="entry name" value="CRISPR-assoc_Cas1"/>
</dbReference>
<keyword evidence="8 10" id="KW-0464">Manganese</keyword>
<keyword evidence="7 10" id="KW-0238">DNA-binding</keyword>
<sequence length="843" mass="97701">MQNLFSDIHWFRVKAGFEAKNTLSTSVYSIIEAVTKEVNNAIAFNNEKIIFHINEKPLKYRLSKNKKFHVTFLLLTTPQQATIFYNAIQVYFQDPWNSRNIRLLEISPPEFRNYSLLYEELYEKLAKQQELCIDFLTPLAFKPSHPKKRAHISLSEFLSLLSSRLKRLFHIESSITFNEEKTVFLPYWSYEELAVESLSQRGNTRYINGCTGKIYLRGEVDTVLPYLILCSELHAGSHLSYGRGYYIIYQDNSPSYINSIPIIETLQFYVDKNKEKFNGLNSQEITKQLYNSFITADYEPNASEAFIADNILTEKLYWKDQILHSFIYKILKNPVDNILPLTVLSFRPHISGKDIKARIDELITSGYDKILTFSIDGFYTQIDHTKLLNQLKRIIPLSDHFIIKLIEKLLKAGYIHEGKLLTRKKGLPMGSPLSPLLANIYLIDLDRALNDSETVALRHADTYLIFSLSEEALNEKLNQAKQLLQNLNLRINERSIKYDSQESITFAGIDIQTPQHQQRLRKPLYIATPDTHLSISSDTVKITNAQGENQTVPLNRISEIIINTDTVITTPMLRKCIKNNIPLIIASNFMSPVIIVKSDHKSHYESIVRHTTKYYSLTDEMINLYAKQIVSLKLKSYEIFLTYKRNLFASPIKDKLKHLRQKIIEATTLETIRGYEAIAAKEIYAALNLLIKNRDFHIKTRKRKTPDPINSLMNLCSHLTFNRIRTVVCSNGLNPYLGFLHSPDNNYESLVADLQELLRAKMDNFIVNLINLKVIEKKDFKEIDGAFVLKSSMLDTLIVHYEEYLNKFYSIGSSTLNDFIYAQVEKIKNWITKDEELIFEIPW</sequence>
<comment type="function">
    <text evidence="10">CRISPR (clustered regularly interspaced short palindromic repeat), is an adaptive immune system that provides protection against mobile genetic elements (viruses, transposable elements and conjugative plasmids). CRISPR clusters contain spacers, sequences complementary to antecedent mobile elements, and target invading nucleic acids. CRISPR clusters are transcribed and processed into CRISPR RNA (crRNA). Acts as a dsDNA endonuclease. Involved in the integration of spacer DNA into the CRISPR cassette.</text>
</comment>
<name>A0AAU8GZK4_9BACT</name>
<keyword evidence="11" id="KW-0175">Coiled coil</keyword>
<evidence type="ECO:0000256" key="10">
    <source>
        <dbReference type="HAMAP-Rule" id="MF_01470"/>
    </source>
</evidence>
<comment type="cofactor">
    <cofactor evidence="10">
        <name>Mg(2+)</name>
        <dbReference type="ChEBI" id="CHEBI:18420"/>
    </cofactor>
    <cofactor evidence="10">
        <name>Mn(2+)</name>
        <dbReference type="ChEBI" id="CHEBI:29035"/>
    </cofactor>
</comment>
<dbReference type="GO" id="GO:0051607">
    <property type="term" value="P:defense response to virus"/>
    <property type="evidence" value="ECO:0007669"/>
    <property type="project" value="UniProtKB-UniRule"/>
</dbReference>
<feature type="coiled-coil region" evidence="11">
    <location>
        <begin position="470"/>
        <end position="497"/>
    </location>
</feature>
<gene>
    <name evidence="10 13" type="primary">cas1</name>
    <name evidence="13" type="ORF">V4D30_01765</name>
</gene>
<keyword evidence="4 10" id="KW-0378">Hydrolase</keyword>
<accession>A0AAU8GZK4</accession>
<feature type="binding site" evidence="10">
    <location>
        <position position="676"/>
    </location>
    <ligand>
        <name>Mn(2+)</name>
        <dbReference type="ChEBI" id="CHEBI:29035"/>
    </ligand>
</feature>
<dbReference type="Pfam" id="PF10040">
    <property type="entry name" value="CRISPR_Cas6"/>
    <property type="match status" value="1"/>
</dbReference>
<keyword evidence="1 10" id="KW-0540">Nuclease</keyword>
<comment type="similarity">
    <text evidence="10">Belongs to the CRISPR-associated endonuclease Cas1 family.</text>
</comment>
<keyword evidence="2 10" id="KW-0479">Metal-binding</keyword>
<evidence type="ECO:0000259" key="12">
    <source>
        <dbReference type="PROSITE" id="PS50878"/>
    </source>
</evidence>
<dbReference type="CDD" id="cd09634">
    <property type="entry name" value="Cas1_I-II-III"/>
    <property type="match status" value="1"/>
</dbReference>
<proteinExistence type="inferred from homology"/>
<dbReference type="InterPro" id="IPR042211">
    <property type="entry name" value="CRISPR-assoc_Cas1_N"/>
</dbReference>
<evidence type="ECO:0000256" key="6">
    <source>
        <dbReference type="ARBA" id="ARBA00023118"/>
    </source>
</evidence>
<dbReference type="NCBIfam" id="TIGR00287">
    <property type="entry name" value="cas1"/>
    <property type="match status" value="1"/>
</dbReference>
<feature type="domain" description="Reverse transcriptase" evidence="12">
    <location>
        <begin position="241"/>
        <end position="511"/>
    </location>
</feature>
<dbReference type="InterPro" id="IPR050646">
    <property type="entry name" value="Cas1"/>
</dbReference>
<evidence type="ECO:0000256" key="11">
    <source>
        <dbReference type="SAM" id="Coils"/>
    </source>
</evidence>
<dbReference type="PROSITE" id="PS50878">
    <property type="entry name" value="RT_POL"/>
    <property type="match status" value="1"/>
</dbReference>
<dbReference type="Gene3D" id="3.100.10.20">
    <property type="entry name" value="CRISPR-associated endonuclease Cas1, N-terminal domain"/>
    <property type="match status" value="1"/>
</dbReference>
<dbReference type="Pfam" id="PF00078">
    <property type="entry name" value="RVT_1"/>
    <property type="match status" value="1"/>
</dbReference>
<dbReference type="PANTHER" id="PTHR34353">
    <property type="entry name" value="CRISPR-ASSOCIATED ENDONUCLEASE CAS1 1"/>
    <property type="match status" value="1"/>
</dbReference>
<keyword evidence="6 10" id="KW-0051">Antiviral defense</keyword>
<dbReference type="GO" id="GO:0046872">
    <property type="term" value="F:metal ion binding"/>
    <property type="evidence" value="ECO:0007669"/>
    <property type="project" value="UniProtKB-UniRule"/>
</dbReference>
<dbReference type="Pfam" id="PF01867">
    <property type="entry name" value="Cas_Cas1"/>
    <property type="match status" value="1"/>
</dbReference>
<evidence type="ECO:0000256" key="2">
    <source>
        <dbReference type="ARBA" id="ARBA00022723"/>
    </source>
</evidence>
<dbReference type="EMBL" id="CP144373">
    <property type="protein sequence ID" value="XCH47015.1"/>
    <property type="molecule type" value="Genomic_DNA"/>
</dbReference>
<organism evidence="13">
    <name type="scientific">Thermodesulfovibrio autotrophicus</name>
    <dbReference type="NCBI Taxonomy" id="3118333"/>
    <lineage>
        <taxon>Bacteria</taxon>
        <taxon>Pseudomonadati</taxon>
        <taxon>Nitrospirota</taxon>
        <taxon>Thermodesulfovibrionia</taxon>
        <taxon>Thermodesulfovibrionales</taxon>
        <taxon>Thermodesulfovibrionaceae</taxon>
        <taxon>Thermodesulfovibrio</taxon>
    </lineage>
</organism>
<dbReference type="EC" id="3.1.-.-" evidence="10"/>
<evidence type="ECO:0000256" key="3">
    <source>
        <dbReference type="ARBA" id="ARBA00022759"/>
    </source>
</evidence>
<keyword evidence="3 10" id="KW-0255">Endonuclease</keyword>
<evidence type="ECO:0000256" key="8">
    <source>
        <dbReference type="ARBA" id="ARBA00023211"/>
    </source>
</evidence>
<evidence type="ECO:0000256" key="9">
    <source>
        <dbReference type="ARBA" id="ARBA00038592"/>
    </source>
</evidence>
<evidence type="ECO:0000256" key="4">
    <source>
        <dbReference type="ARBA" id="ARBA00022801"/>
    </source>
</evidence>
<keyword evidence="5 10" id="KW-0460">Magnesium</keyword>
<feature type="binding site" evidence="10">
    <location>
        <position position="756"/>
    </location>
    <ligand>
        <name>Mn(2+)</name>
        <dbReference type="ChEBI" id="CHEBI:29035"/>
    </ligand>
</feature>
<evidence type="ECO:0000256" key="7">
    <source>
        <dbReference type="ARBA" id="ARBA00023125"/>
    </source>
</evidence>
<evidence type="ECO:0000313" key="13">
    <source>
        <dbReference type="EMBL" id="XCH47015.1"/>
    </source>
</evidence>
<evidence type="ECO:0000256" key="5">
    <source>
        <dbReference type="ARBA" id="ARBA00022842"/>
    </source>
</evidence>
<dbReference type="RefSeq" id="WP_353684542.1">
    <property type="nucleotide sequence ID" value="NZ_CP144373.1"/>
</dbReference>
<protein>
    <recommendedName>
        <fullName evidence="10">CRISPR-associated endonuclease Cas1</fullName>
        <ecNumber evidence="10">3.1.-.-</ecNumber>
    </recommendedName>
</protein>
<dbReference type="GO" id="GO:0016787">
    <property type="term" value="F:hydrolase activity"/>
    <property type="evidence" value="ECO:0007669"/>
    <property type="project" value="UniProtKB-KW"/>
</dbReference>
<reference evidence="13" key="1">
    <citation type="submission" date="2024-01" db="EMBL/GenBank/DDBJ databases">
        <title>The first autotrophic representatives of the genus Thermodesulfovibrio.</title>
        <authorList>
            <person name="Maltseva A.I."/>
            <person name="Elcheninov A.G."/>
            <person name="Kublanov I.V."/>
            <person name="Lebedinsky A.V."/>
            <person name="Frolov E.N."/>
        </authorList>
    </citation>
    <scope>NUCLEOTIDE SEQUENCE</scope>
    <source>
        <strain evidence="13">3907-1M</strain>
    </source>
</reference>
<comment type="subunit">
    <text evidence="9 10">Homodimer, forms a heterotetramer with a Cas2 homodimer.</text>
</comment>
<evidence type="ECO:0000256" key="1">
    <source>
        <dbReference type="ARBA" id="ARBA00022722"/>
    </source>
</evidence>
<feature type="binding site" evidence="10">
    <location>
        <position position="741"/>
    </location>
    <ligand>
        <name>Mn(2+)</name>
        <dbReference type="ChEBI" id="CHEBI:29035"/>
    </ligand>
</feature>
<dbReference type="AlphaFoldDB" id="A0AAU8GZK4"/>
<dbReference type="InterPro" id="IPR043502">
    <property type="entry name" value="DNA/RNA_pol_sf"/>
</dbReference>
<dbReference type="InterPro" id="IPR000477">
    <property type="entry name" value="RT_dom"/>
</dbReference>
<dbReference type="GO" id="GO:0043571">
    <property type="term" value="P:maintenance of CRISPR repeat elements"/>
    <property type="evidence" value="ECO:0007669"/>
    <property type="project" value="UniProtKB-UniRule"/>
</dbReference>
<dbReference type="GO" id="GO:0004519">
    <property type="term" value="F:endonuclease activity"/>
    <property type="evidence" value="ECO:0007669"/>
    <property type="project" value="UniProtKB-UniRule"/>
</dbReference>
<dbReference type="InterPro" id="IPR019267">
    <property type="entry name" value="CRISPR-assoc_Cas6_C"/>
</dbReference>